<evidence type="ECO:0000313" key="1">
    <source>
        <dbReference type="EMBL" id="MFC7603708.1"/>
    </source>
</evidence>
<dbReference type="Proteomes" id="UP001596514">
    <property type="component" value="Unassembled WGS sequence"/>
</dbReference>
<reference evidence="2" key="1">
    <citation type="journal article" date="2019" name="Int. J. Syst. Evol. Microbiol.">
        <title>The Global Catalogue of Microorganisms (GCM) 10K type strain sequencing project: providing services to taxonomists for standard genome sequencing and annotation.</title>
        <authorList>
            <consortium name="The Broad Institute Genomics Platform"/>
            <consortium name="The Broad Institute Genome Sequencing Center for Infectious Disease"/>
            <person name="Wu L."/>
            <person name="Ma J."/>
        </authorList>
    </citation>
    <scope>NUCLEOTIDE SEQUENCE [LARGE SCALE GENOMIC DNA]</scope>
    <source>
        <strain evidence="2">JCM 10083</strain>
    </source>
</reference>
<name>A0ABW2T566_9ACTN</name>
<comment type="caution">
    <text evidence="1">The sequence shown here is derived from an EMBL/GenBank/DDBJ whole genome shotgun (WGS) entry which is preliminary data.</text>
</comment>
<accession>A0ABW2T566</accession>
<keyword evidence="2" id="KW-1185">Reference proteome</keyword>
<dbReference type="RefSeq" id="WP_343981901.1">
    <property type="nucleotide sequence ID" value="NZ_BAAAGK010000233.1"/>
</dbReference>
<protein>
    <submittedName>
        <fullName evidence="1">Uncharacterized protein</fullName>
    </submittedName>
</protein>
<proteinExistence type="predicted"/>
<dbReference type="EMBL" id="JBHTEE010000001">
    <property type="protein sequence ID" value="MFC7603708.1"/>
    <property type="molecule type" value="Genomic_DNA"/>
</dbReference>
<sequence length="110" mass="11723">MTDLRDRIVAAIHDSEDSCSRCKSCDRQHNAVMAVITPELERAAFAARNCARNTDLLSELIRAVLLIAHKHGPVSAVRVLGERAADFDGLLDGLDLPAANPPAPAQPASA</sequence>
<evidence type="ECO:0000313" key="2">
    <source>
        <dbReference type="Proteomes" id="UP001596514"/>
    </source>
</evidence>
<organism evidence="1 2">
    <name type="scientific">Streptosporangium amethystogenes subsp. fukuiense</name>
    <dbReference type="NCBI Taxonomy" id="698418"/>
    <lineage>
        <taxon>Bacteria</taxon>
        <taxon>Bacillati</taxon>
        <taxon>Actinomycetota</taxon>
        <taxon>Actinomycetes</taxon>
        <taxon>Streptosporangiales</taxon>
        <taxon>Streptosporangiaceae</taxon>
        <taxon>Streptosporangium</taxon>
    </lineage>
</organism>
<gene>
    <name evidence="1" type="ORF">ACFQVD_26695</name>
</gene>